<evidence type="ECO:0000256" key="2">
    <source>
        <dbReference type="ARBA" id="ARBA00022617"/>
    </source>
</evidence>
<evidence type="ECO:0000256" key="1">
    <source>
        <dbReference type="ARBA" id="ARBA00004370"/>
    </source>
</evidence>
<keyword evidence="5 8" id="KW-1133">Transmembrane helix</keyword>
<dbReference type="Proteomes" id="UP001065593">
    <property type="component" value="Unassembled WGS sequence"/>
</dbReference>
<dbReference type="InterPro" id="IPR000701">
    <property type="entry name" value="SuccDH_FuR_B_TM-su"/>
</dbReference>
<keyword evidence="10" id="KW-1185">Reference proteome</keyword>
<keyword evidence="2" id="KW-0349">Heme</keyword>
<feature type="transmembrane region" description="Helical" evidence="8">
    <location>
        <begin position="96"/>
        <end position="117"/>
    </location>
</feature>
<dbReference type="InterPro" id="IPR039023">
    <property type="entry name" value="SdhC_prok"/>
</dbReference>
<feature type="transmembrane region" description="Helical" evidence="8">
    <location>
        <begin position="62"/>
        <end position="84"/>
    </location>
</feature>
<evidence type="ECO:0000256" key="8">
    <source>
        <dbReference type="SAM" id="Phobius"/>
    </source>
</evidence>
<dbReference type="Gene3D" id="1.20.1300.10">
    <property type="entry name" value="Fumarate reductase/succinate dehydrogenase, transmembrane subunit"/>
    <property type="match status" value="1"/>
</dbReference>
<evidence type="ECO:0000256" key="4">
    <source>
        <dbReference type="ARBA" id="ARBA00022723"/>
    </source>
</evidence>
<comment type="subcellular location">
    <subcellularLocation>
        <location evidence="1">Membrane</location>
    </subcellularLocation>
</comment>
<sequence length="204" mass="23288">MSKEREFLWRRLHSLLGVLPVGLFLVFHLSMNFTAVGGEQTYNDSIGMMELIPHPLLLVMEWVIIYIPLMFHAFYGVYIAFTATTNTGRFSTYRNWMFTLQRFTGVFLVVFIAWHIFQTRIQKALGASVEYNMIKDIVDNPLMLAFYIVGILSATFHLSNGLWAFLVSWGITQSPQSQKIATYVTNIIFVILSIAGVVAILSFV</sequence>
<keyword evidence="7 8" id="KW-0472">Membrane</keyword>
<feature type="transmembrane region" description="Helical" evidence="8">
    <location>
        <begin position="144"/>
        <end position="171"/>
    </location>
</feature>
<dbReference type="InterPro" id="IPR016002">
    <property type="entry name" value="Succ_DH_cyt_b558_Firmicute"/>
</dbReference>
<protein>
    <submittedName>
        <fullName evidence="9">Succinate dehydrogenase cytochrome b558 subunit</fullName>
    </submittedName>
</protein>
<dbReference type="InterPro" id="IPR011138">
    <property type="entry name" value="Cytochrome_b-558"/>
</dbReference>
<dbReference type="CDD" id="cd03497">
    <property type="entry name" value="SQR_TypeB_1_TM"/>
    <property type="match status" value="1"/>
</dbReference>
<evidence type="ECO:0000313" key="10">
    <source>
        <dbReference type="Proteomes" id="UP001065593"/>
    </source>
</evidence>
<keyword evidence="4" id="KW-0479">Metal-binding</keyword>
<evidence type="ECO:0000256" key="7">
    <source>
        <dbReference type="ARBA" id="ARBA00023136"/>
    </source>
</evidence>
<dbReference type="SUPFAM" id="SSF81343">
    <property type="entry name" value="Fumarate reductase respiratory complex transmembrane subunits"/>
    <property type="match status" value="1"/>
</dbReference>
<evidence type="ECO:0000256" key="5">
    <source>
        <dbReference type="ARBA" id="ARBA00022989"/>
    </source>
</evidence>
<dbReference type="RefSeq" id="WP_264988132.1">
    <property type="nucleotide sequence ID" value="NZ_BRZA01000002.1"/>
</dbReference>
<dbReference type="NCBIfam" id="TIGR02046">
    <property type="entry name" value="sdhC_b558_fam"/>
    <property type="match status" value="1"/>
</dbReference>
<proteinExistence type="predicted"/>
<dbReference type="PANTHER" id="PTHR41910">
    <property type="entry name" value="SUCCINATE DEHYDROGENASE 2 MEMBRANE SUBUNIT SDHC"/>
    <property type="match status" value="1"/>
</dbReference>
<keyword evidence="6" id="KW-0408">Iron</keyword>
<feature type="transmembrane region" description="Helical" evidence="8">
    <location>
        <begin position="183"/>
        <end position="203"/>
    </location>
</feature>
<dbReference type="PIRSF" id="PIRSF000170">
    <property type="entry name" value="Succ_dh_cyt_b558"/>
    <property type="match status" value="1"/>
</dbReference>
<dbReference type="EMBL" id="BRZA01000002">
    <property type="protein sequence ID" value="GLC88367.1"/>
    <property type="molecule type" value="Genomic_DNA"/>
</dbReference>
<gene>
    <name evidence="9" type="primary">sdhC</name>
    <name evidence="9" type="ORF">LYSBPC_14940</name>
</gene>
<dbReference type="PANTHER" id="PTHR41910:SF1">
    <property type="entry name" value="SUCCINATE DEHYDROGENASE HYDROPHOBIC MEMBRANE ANCHOR SUBUNIT"/>
    <property type="match status" value="1"/>
</dbReference>
<accession>A0ABQ5NJ88</accession>
<evidence type="ECO:0000313" key="9">
    <source>
        <dbReference type="EMBL" id="GLC88367.1"/>
    </source>
</evidence>
<name>A0ABQ5NJ88_9BACI</name>
<evidence type="ECO:0000256" key="6">
    <source>
        <dbReference type="ARBA" id="ARBA00023004"/>
    </source>
</evidence>
<dbReference type="Pfam" id="PF01127">
    <property type="entry name" value="Sdh_cyt"/>
    <property type="match status" value="1"/>
</dbReference>
<comment type="caution">
    <text evidence="9">The sequence shown here is derived from an EMBL/GenBank/DDBJ whole genome shotgun (WGS) entry which is preliminary data.</text>
</comment>
<keyword evidence="3 8" id="KW-0812">Transmembrane</keyword>
<evidence type="ECO:0000256" key="3">
    <source>
        <dbReference type="ARBA" id="ARBA00022692"/>
    </source>
</evidence>
<dbReference type="InterPro" id="IPR034804">
    <property type="entry name" value="SQR/QFR_C/D"/>
</dbReference>
<organism evidence="9 10">
    <name type="scientific">Lysinibacillus piscis</name>
    <dbReference type="NCBI Taxonomy" id="2518931"/>
    <lineage>
        <taxon>Bacteria</taxon>
        <taxon>Bacillati</taxon>
        <taxon>Bacillota</taxon>
        <taxon>Bacilli</taxon>
        <taxon>Bacillales</taxon>
        <taxon>Bacillaceae</taxon>
        <taxon>Lysinibacillus</taxon>
    </lineage>
</organism>
<reference evidence="9" key="1">
    <citation type="submission" date="2022-08" db="EMBL/GenBank/DDBJ databases">
        <title>Draft genome sequence of Lysinibacillus sp. strain KH24.</title>
        <authorList>
            <person name="Kanbe H."/>
            <person name="Itoh H."/>
        </authorList>
    </citation>
    <scope>NUCLEOTIDE SEQUENCE</scope>
    <source>
        <strain evidence="9">KH24</strain>
    </source>
</reference>